<dbReference type="SMART" id="SM00184">
    <property type="entry name" value="RING"/>
    <property type="match status" value="1"/>
</dbReference>
<feature type="domain" description="B box-type" evidence="18">
    <location>
        <begin position="640"/>
        <end position="686"/>
    </location>
</feature>
<dbReference type="GO" id="GO:0008270">
    <property type="term" value="F:zinc ion binding"/>
    <property type="evidence" value="ECO:0007669"/>
    <property type="project" value="UniProtKB-KW"/>
</dbReference>
<feature type="compositionally biased region" description="Low complexity" evidence="15">
    <location>
        <begin position="503"/>
        <end position="516"/>
    </location>
</feature>
<dbReference type="InterPro" id="IPR000315">
    <property type="entry name" value="Znf_B-box"/>
</dbReference>
<feature type="binding site" evidence="13">
    <location>
        <position position="936"/>
    </location>
    <ligand>
        <name>Mg(2+)</name>
        <dbReference type="ChEBI" id="CHEBI:18420"/>
    </ligand>
</feature>
<feature type="binding site" evidence="12">
    <location>
        <begin position="1031"/>
        <end position="1034"/>
    </location>
    <ligand>
        <name>GTP</name>
        <dbReference type="ChEBI" id="CHEBI:37565"/>
    </ligand>
</feature>
<dbReference type="CDD" id="cd19773">
    <property type="entry name" value="Bbox2_TRIM23_C-IX_rpt1"/>
    <property type="match status" value="1"/>
</dbReference>
<dbReference type="Pfam" id="PF13445">
    <property type="entry name" value="zf-RING_UBOX"/>
    <property type="match status" value="1"/>
</dbReference>
<feature type="region of interest" description="Disordered" evidence="15">
    <location>
        <begin position="489"/>
        <end position="518"/>
    </location>
</feature>
<dbReference type="PROSITE" id="PS50119">
    <property type="entry name" value="ZF_BBOX"/>
    <property type="match status" value="1"/>
</dbReference>
<protein>
    <recommendedName>
        <fullName evidence="3">RING-type E3 ubiquitin transferase</fullName>
        <ecNumber evidence="3">2.3.2.27</ecNumber>
    </recommendedName>
</protein>
<sequence>MPLEGTNPLINARDRLFRALFFKMALMYARSFPPPVRLLLEMGVLMKAITCFVILGYIHNAFSRTPINCLDQIKDQWPRDGVLRVVISRNAAVSRLSENDTTRTNFTNSANITENILVNISNVGANLKSGENYSSSVENVYDHSSNNVPQNNHLPVKDTVVPSAFELLAPIKIEEERKEEYAVEYALEYGFLRLSSESRKKLGIPVLVVELDPAVEQCFGDSLSRFLLDEFLGYDDVLMSSVKRLAEYEDNKGYLRNVVTGDHFRFVSMWMARTSYLVALVLMFIFTISISMLLRYCHHQIFVFIGMEAIMSEFFNDTTTSFYIILIVWTADQYDAICCHTQQSKKFWLRFFYLYHFAFYAYHYRFNGQYSGLALVTSWLFIQHSMLFFFHHYELPVILSHQADPEEDLLADPIAALTDEVNMPAIDDIANHPALENNPHPDLPINDDERDISQSINSRETSHSTTEAGTVPVNSSLTRRHWVGAGNMGDDVDSYQGHHTWPQQHQGNTGTTTSHSSTKKKFCVPMRNPIQDLQTLSSHALPLSHRDSTVLECRVCEDVFTLQGDKVPRLLLCGHTVCHDCLTRLPVLGHKLHCPFDRQSTELGDSGVWGLKKNFALLELLERLQVLQEPSVISDSESRDDTVRCDENEEHIANIYCTVCETNLCGECAEGTHSTKTLVKHRRIPISEKPKEKPKCLQHSAHVIEFTCLEEGCQDNSLMCFVCRDYGKHQGHKHTLLENEAENMRASVTKVIQHVRTFTDEVDGSAARLSSVIEAIEGGVLMQEDERGNLVAQHVAGTAEDARSKVRAYFDDLRETVNRQEEAGLAVVNNYVREKLLSLRQQQEDMAVLMSQVTSVCVECDRALKRSDAEVIEARNSIHSLLETVQDQQEQFTNIASLCDTDAAIPVAFTKDNRVHIGPKMEMRVVALGLDGAGKTSILFKMKHDEFVSPITTIGFNVETVEHRSLKFTLWDVGGLQKLRPLWRHYYLNTQAVIFVIDSNNLERIEEAHEELAKLMAEKRLKDALLLIYANKQDLPSALSVDDLTEKLALHKLCCGRSWNIFASDAHSGKGLHEGLDWLARQLMSEFAQ</sequence>
<dbReference type="EC" id="2.3.2.27" evidence="3"/>
<dbReference type="Pfam" id="PF00643">
    <property type="entry name" value="zf-B_box"/>
    <property type="match status" value="1"/>
</dbReference>
<dbReference type="GO" id="GO:1904294">
    <property type="term" value="P:positive regulation of ERAD pathway"/>
    <property type="evidence" value="ECO:0007669"/>
    <property type="project" value="TreeGrafter"/>
</dbReference>
<dbReference type="SUPFAM" id="SSF57845">
    <property type="entry name" value="B-box zinc-binding domain"/>
    <property type="match status" value="1"/>
</dbReference>
<reference evidence="20 21" key="1">
    <citation type="journal article" date="2018" name="Sci. Rep.">
        <title>Comparative analysis of the Pocillopora damicornis genome highlights role of immune system in coral evolution.</title>
        <authorList>
            <person name="Cunning R."/>
            <person name="Bay R.A."/>
            <person name="Gillette P."/>
            <person name="Baker A.C."/>
            <person name="Traylor-Knowles N."/>
        </authorList>
    </citation>
    <scope>NUCLEOTIDE SEQUENCE [LARGE SCALE GENOMIC DNA]</scope>
    <source>
        <strain evidence="20">RSMAS</strain>
        <tissue evidence="20">Whole animal</tissue>
    </source>
</reference>
<evidence type="ECO:0000256" key="9">
    <source>
        <dbReference type="ARBA" id="ARBA00022833"/>
    </source>
</evidence>
<keyword evidence="10 12" id="KW-0342">GTP-binding</keyword>
<comment type="pathway">
    <text evidence="2">Protein modification; protein ubiquitination.</text>
</comment>
<evidence type="ECO:0000256" key="1">
    <source>
        <dbReference type="ARBA" id="ARBA00000900"/>
    </source>
</evidence>
<dbReference type="CDD" id="cd16645">
    <property type="entry name" value="mRING-HC-C3HC3D_TRIM23_C-IX"/>
    <property type="match status" value="1"/>
</dbReference>
<evidence type="ECO:0000256" key="16">
    <source>
        <dbReference type="SAM" id="Phobius"/>
    </source>
</evidence>
<dbReference type="Gene3D" id="3.40.50.300">
    <property type="entry name" value="P-loop containing nucleotide triphosphate hydrolases"/>
    <property type="match status" value="1"/>
</dbReference>
<evidence type="ECO:0000256" key="4">
    <source>
        <dbReference type="ARBA" id="ARBA00022679"/>
    </source>
</evidence>
<evidence type="ECO:0000256" key="14">
    <source>
        <dbReference type="PROSITE-ProRule" id="PRU00024"/>
    </source>
</evidence>
<dbReference type="InterPro" id="IPR027370">
    <property type="entry name" value="Znf-RING_euk"/>
</dbReference>
<keyword evidence="16" id="KW-0812">Transmembrane</keyword>
<dbReference type="PANTHER" id="PTHR21650:SF4">
    <property type="entry name" value="MEMBRALIN"/>
    <property type="match status" value="1"/>
</dbReference>
<dbReference type="FunFam" id="3.30.40.10:FF:000130">
    <property type="entry name" value="E3 ubiquitin-protein ligase TRIM23"/>
    <property type="match status" value="1"/>
</dbReference>
<keyword evidence="6 12" id="KW-0547">Nucleotide-binding</keyword>
<dbReference type="Proteomes" id="UP000275408">
    <property type="component" value="Unassembled WGS sequence"/>
</dbReference>
<dbReference type="NCBIfam" id="TIGR00231">
    <property type="entry name" value="small_GTP"/>
    <property type="match status" value="1"/>
</dbReference>
<accession>A0A3M6TRG8</accession>
<feature type="domain" description="C2H2-type" evidence="19">
    <location>
        <begin position="663"/>
        <end position="690"/>
    </location>
</feature>
<dbReference type="SMART" id="SM00178">
    <property type="entry name" value="SAR"/>
    <property type="match status" value="1"/>
</dbReference>
<dbReference type="InterPro" id="IPR003649">
    <property type="entry name" value="Bbox_C"/>
</dbReference>
<dbReference type="SMART" id="SM00502">
    <property type="entry name" value="BBC"/>
    <property type="match status" value="1"/>
</dbReference>
<dbReference type="PRINTS" id="PR00328">
    <property type="entry name" value="SAR1GTPBP"/>
</dbReference>
<dbReference type="SMART" id="SM00336">
    <property type="entry name" value="BBOX"/>
    <property type="match status" value="2"/>
</dbReference>
<dbReference type="SMART" id="SM00175">
    <property type="entry name" value="RAB"/>
    <property type="match status" value="1"/>
</dbReference>
<evidence type="ECO:0000256" key="5">
    <source>
        <dbReference type="ARBA" id="ARBA00022723"/>
    </source>
</evidence>
<evidence type="ECO:0000313" key="20">
    <source>
        <dbReference type="EMBL" id="RMX44003.1"/>
    </source>
</evidence>
<dbReference type="GO" id="GO:0005783">
    <property type="term" value="C:endoplasmic reticulum"/>
    <property type="evidence" value="ECO:0007669"/>
    <property type="project" value="TreeGrafter"/>
</dbReference>
<dbReference type="STRING" id="46731.A0A3M6TRG8"/>
<dbReference type="InterPro" id="IPR005225">
    <property type="entry name" value="Small_GTP-bd"/>
</dbReference>
<feature type="binding site" evidence="12">
    <location>
        <position position="975"/>
    </location>
    <ligand>
        <name>GTP</name>
        <dbReference type="ChEBI" id="CHEBI:37565"/>
    </ligand>
</feature>
<evidence type="ECO:0000313" key="21">
    <source>
        <dbReference type="Proteomes" id="UP000275408"/>
    </source>
</evidence>
<evidence type="ECO:0000256" key="2">
    <source>
        <dbReference type="ARBA" id="ARBA00004906"/>
    </source>
</evidence>
<feature type="binding site" evidence="13">
    <location>
        <position position="953"/>
    </location>
    <ligand>
        <name>Mg(2+)</name>
        <dbReference type="ChEBI" id="CHEBI:18420"/>
    </ligand>
</feature>
<dbReference type="PANTHER" id="PTHR21650">
    <property type="entry name" value="MEMBRALIN/KINETOCHORE PROTEIN NUF2"/>
    <property type="match status" value="1"/>
</dbReference>
<keyword evidence="5 13" id="KW-0479">Metal-binding</keyword>
<evidence type="ECO:0000256" key="7">
    <source>
        <dbReference type="ARBA" id="ARBA00022771"/>
    </source>
</evidence>
<dbReference type="InterPro" id="IPR013087">
    <property type="entry name" value="Znf_C2H2_type"/>
</dbReference>
<feature type="transmembrane region" description="Helical" evidence="16">
    <location>
        <begin position="347"/>
        <end position="364"/>
    </location>
</feature>
<keyword evidence="16" id="KW-1133">Transmembrane helix</keyword>
<proteinExistence type="inferred from homology"/>
<dbReference type="InterPro" id="IPR027417">
    <property type="entry name" value="P-loop_NTPase"/>
</dbReference>
<comment type="caution">
    <text evidence="20">The sequence shown here is derived from an EMBL/GenBank/DDBJ whole genome shotgun (WGS) entry which is preliminary data.</text>
</comment>
<dbReference type="PROSITE" id="PS51417">
    <property type="entry name" value="ARF"/>
    <property type="match status" value="1"/>
</dbReference>
<dbReference type="InterPro" id="IPR019144">
    <property type="entry name" value="Membralin"/>
</dbReference>
<dbReference type="Pfam" id="PF09746">
    <property type="entry name" value="Membralin"/>
    <property type="match status" value="1"/>
</dbReference>
<evidence type="ECO:0000256" key="15">
    <source>
        <dbReference type="SAM" id="MobiDB-lite"/>
    </source>
</evidence>
<dbReference type="Pfam" id="PF00025">
    <property type="entry name" value="Arf"/>
    <property type="match status" value="1"/>
</dbReference>
<keyword evidence="16" id="KW-0472">Membrane</keyword>
<evidence type="ECO:0000256" key="11">
    <source>
        <dbReference type="ARBA" id="ARBA00061142"/>
    </source>
</evidence>
<evidence type="ECO:0000256" key="12">
    <source>
        <dbReference type="PIRSR" id="PIRSR606689-1"/>
    </source>
</evidence>
<comment type="catalytic activity">
    <reaction evidence="1">
        <text>S-ubiquitinyl-[E2 ubiquitin-conjugating enzyme]-L-cysteine + [acceptor protein]-L-lysine = [E2 ubiquitin-conjugating enzyme]-L-cysteine + N(6)-ubiquitinyl-[acceptor protein]-L-lysine.</text>
        <dbReference type="EC" id="2.3.2.27"/>
    </reaction>
</comment>
<keyword evidence="8" id="KW-0833">Ubl conjugation pathway</keyword>
<dbReference type="GO" id="GO:0034976">
    <property type="term" value="P:response to endoplasmic reticulum stress"/>
    <property type="evidence" value="ECO:0007669"/>
    <property type="project" value="TreeGrafter"/>
</dbReference>
<feature type="transmembrane region" description="Helical" evidence="16">
    <location>
        <begin position="38"/>
        <end position="58"/>
    </location>
</feature>
<keyword evidence="7 14" id="KW-0863">Zinc-finger</keyword>
<dbReference type="PROSITE" id="PS00518">
    <property type="entry name" value="ZF_RING_1"/>
    <property type="match status" value="1"/>
</dbReference>
<feature type="transmembrane region" description="Helical" evidence="16">
    <location>
        <begin position="301"/>
        <end position="326"/>
    </location>
</feature>
<keyword evidence="13" id="KW-0460">Magnesium</keyword>
<dbReference type="EMBL" id="RCHS01003072">
    <property type="protein sequence ID" value="RMX44003.1"/>
    <property type="molecule type" value="Genomic_DNA"/>
</dbReference>
<dbReference type="FunFam" id="3.40.50.300:FF:000486">
    <property type="entry name" value="E3 ubiquitin-protein ligase TRIM23"/>
    <property type="match status" value="1"/>
</dbReference>
<evidence type="ECO:0000256" key="3">
    <source>
        <dbReference type="ARBA" id="ARBA00012483"/>
    </source>
</evidence>
<dbReference type="Gene3D" id="3.30.40.10">
    <property type="entry name" value="Zinc/RING finger domain, C3HC4 (zinc finger)"/>
    <property type="match status" value="1"/>
</dbReference>
<dbReference type="GO" id="GO:0003924">
    <property type="term" value="F:GTPase activity"/>
    <property type="evidence" value="ECO:0007669"/>
    <property type="project" value="InterPro"/>
</dbReference>
<keyword evidence="4" id="KW-0808">Transferase</keyword>
<feature type="domain" description="RING-type" evidence="17">
    <location>
        <begin position="553"/>
        <end position="598"/>
    </location>
</feature>
<dbReference type="SUPFAM" id="SSF52540">
    <property type="entry name" value="P-loop containing nucleoside triphosphate hydrolases"/>
    <property type="match status" value="1"/>
</dbReference>
<evidence type="ECO:0000256" key="10">
    <source>
        <dbReference type="ARBA" id="ARBA00023134"/>
    </source>
</evidence>
<dbReference type="PROSITE" id="PS50157">
    <property type="entry name" value="ZINC_FINGER_C2H2_2"/>
    <property type="match status" value="1"/>
</dbReference>
<dbReference type="GO" id="GO:0061630">
    <property type="term" value="F:ubiquitin protein ligase activity"/>
    <property type="evidence" value="ECO:0007669"/>
    <property type="project" value="UniProtKB-EC"/>
</dbReference>
<evidence type="ECO:0000259" key="19">
    <source>
        <dbReference type="PROSITE" id="PS50157"/>
    </source>
</evidence>
<keyword evidence="9" id="KW-0862">Zinc</keyword>
<evidence type="ECO:0000259" key="18">
    <source>
        <dbReference type="PROSITE" id="PS50119"/>
    </source>
</evidence>
<organism evidence="20 21">
    <name type="scientific">Pocillopora damicornis</name>
    <name type="common">Cauliflower coral</name>
    <name type="synonym">Millepora damicornis</name>
    <dbReference type="NCBI Taxonomy" id="46731"/>
    <lineage>
        <taxon>Eukaryota</taxon>
        <taxon>Metazoa</taxon>
        <taxon>Cnidaria</taxon>
        <taxon>Anthozoa</taxon>
        <taxon>Hexacorallia</taxon>
        <taxon>Scleractinia</taxon>
        <taxon>Astrocoeniina</taxon>
        <taxon>Pocilloporidae</taxon>
        <taxon>Pocillopora</taxon>
    </lineage>
</organism>
<dbReference type="InterPro" id="IPR006689">
    <property type="entry name" value="Small_GTPase_ARF/SAR"/>
</dbReference>
<name>A0A3M6TRG8_POCDA</name>
<evidence type="ECO:0000256" key="13">
    <source>
        <dbReference type="PIRSR" id="PIRSR606689-2"/>
    </source>
</evidence>
<dbReference type="AlphaFoldDB" id="A0A3M6TRG8"/>
<evidence type="ECO:0000256" key="6">
    <source>
        <dbReference type="ARBA" id="ARBA00022741"/>
    </source>
</evidence>
<dbReference type="CDD" id="cd19774">
    <property type="entry name" value="Bbox2_TRIM23_C-IX_rpt2"/>
    <property type="match status" value="1"/>
</dbReference>
<feature type="region of interest" description="Disordered" evidence="15">
    <location>
        <begin position="455"/>
        <end position="475"/>
    </location>
</feature>
<feature type="transmembrane region" description="Helical" evidence="16">
    <location>
        <begin position="275"/>
        <end position="295"/>
    </location>
</feature>
<dbReference type="SUPFAM" id="SSF57850">
    <property type="entry name" value="RING/U-box"/>
    <property type="match status" value="1"/>
</dbReference>
<feature type="binding site" evidence="12">
    <location>
        <begin position="929"/>
        <end position="936"/>
    </location>
    <ligand>
        <name>GTP</name>
        <dbReference type="ChEBI" id="CHEBI:37565"/>
    </ligand>
</feature>
<dbReference type="InterPro" id="IPR017907">
    <property type="entry name" value="Znf_RING_CS"/>
</dbReference>
<gene>
    <name evidence="20" type="ORF">pdam_00012973</name>
</gene>
<dbReference type="GO" id="GO:0005525">
    <property type="term" value="F:GTP binding"/>
    <property type="evidence" value="ECO:0007669"/>
    <property type="project" value="UniProtKB-KW"/>
</dbReference>
<evidence type="ECO:0000256" key="8">
    <source>
        <dbReference type="ARBA" id="ARBA00022786"/>
    </source>
</evidence>
<dbReference type="InterPro" id="IPR001841">
    <property type="entry name" value="Znf_RING"/>
</dbReference>
<evidence type="ECO:0000259" key="17">
    <source>
        <dbReference type="PROSITE" id="PS50089"/>
    </source>
</evidence>
<dbReference type="InterPro" id="IPR013083">
    <property type="entry name" value="Znf_RING/FYVE/PHD"/>
</dbReference>
<dbReference type="PROSITE" id="PS50089">
    <property type="entry name" value="ZF_RING_2"/>
    <property type="match status" value="1"/>
</dbReference>
<dbReference type="SMART" id="SM00177">
    <property type="entry name" value="ARF"/>
    <property type="match status" value="1"/>
</dbReference>
<keyword evidence="21" id="KW-1185">Reference proteome</keyword>
<dbReference type="OrthoDB" id="6779347at2759"/>
<dbReference type="Gene3D" id="3.30.160.60">
    <property type="entry name" value="Classic Zinc Finger"/>
    <property type="match status" value="1"/>
</dbReference>
<comment type="similarity">
    <text evidence="11">In the C-terminal section; belongs to the small GTPase superfamily. Arf family.</text>
</comment>